<keyword evidence="1" id="KW-0812">Transmembrane</keyword>
<name>I2F5C9_9BACT</name>
<dbReference type="KEGG" id="mpg:Theba_1446"/>
<dbReference type="HOGENOM" id="CLU_1110407_0_0_0"/>
<dbReference type="GeneID" id="87107250"/>
<gene>
    <name evidence="2" type="ORF">Theba_1446</name>
</gene>
<keyword evidence="1" id="KW-0472">Membrane</keyword>
<feature type="transmembrane region" description="Helical" evidence="1">
    <location>
        <begin position="84"/>
        <end position="102"/>
    </location>
</feature>
<reference evidence="2 3" key="1">
    <citation type="journal article" date="2012" name="Genome Biol. Evol.">
        <title>Genome Sequence of the Mesophilic Thermotogales Bacterium Mesotoga prima MesG1.Ag.4.2 Reveals the Largest Thermotogales Genome To Date.</title>
        <authorList>
            <person name="Zhaxybayeva O."/>
            <person name="Swithers K.S."/>
            <person name="Foght J."/>
            <person name="Green A.G."/>
            <person name="Bruce D."/>
            <person name="Detter C."/>
            <person name="Han S."/>
            <person name="Teshima H."/>
            <person name="Han J."/>
            <person name="Woyke T."/>
            <person name="Pitluck S."/>
            <person name="Nolan M."/>
            <person name="Ivanova N."/>
            <person name="Pati A."/>
            <person name="Land M.L."/>
            <person name="Dlutek M."/>
            <person name="Doolittle W.F."/>
            <person name="Noll K.M."/>
            <person name="Nesbo C.L."/>
        </authorList>
    </citation>
    <scope>NUCLEOTIDE SEQUENCE [LARGE SCALE GENOMIC DNA]</scope>
    <source>
        <strain evidence="3">mesG1.Ag.4.2</strain>
    </source>
</reference>
<feature type="transmembrane region" description="Helical" evidence="1">
    <location>
        <begin position="190"/>
        <end position="212"/>
    </location>
</feature>
<protein>
    <submittedName>
        <fullName evidence="2">Uncharacterized protein</fullName>
    </submittedName>
</protein>
<proteinExistence type="predicted"/>
<dbReference type="EMBL" id="CP003532">
    <property type="protein sequence ID" value="AFK07132.1"/>
    <property type="molecule type" value="Genomic_DNA"/>
</dbReference>
<dbReference type="AlphaFoldDB" id="I2F5C9"/>
<keyword evidence="3" id="KW-1185">Reference proteome</keyword>
<sequence precursor="true">MIFLALWALSYILGVILTEGSIAEHEGYLYRAVSRSLLWPIIIVIHFQFVRKYEKADFDNVWLLSLYASFTFWIIFSAVGIKSIAMIMAIPISFLSAQFLRLSKPSYGRILKHIKSSYLGSISFSFSLVILICSLSLFFSSEAASVLLLFLLLVPAIILTHFKADLLSGGVFAWFSFAVGFVNLELSSYITVAGFSLGAIFLLLVSFSIFIVKEDPSRKVFATVNPTEPIDEAELRIELDQEETRSKSRP</sequence>
<dbReference type="RefSeq" id="WP_014731073.1">
    <property type="nucleotide sequence ID" value="NC_017934.1"/>
</dbReference>
<feature type="transmembrane region" description="Helical" evidence="1">
    <location>
        <begin position="118"/>
        <end position="137"/>
    </location>
</feature>
<feature type="transmembrane region" description="Helical" evidence="1">
    <location>
        <begin position="143"/>
        <end position="159"/>
    </location>
</feature>
<evidence type="ECO:0000313" key="3">
    <source>
        <dbReference type="Proteomes" id="UP000002881"/>
    </source>
</evidence>
<feature type="transmembrane region" description="Helical" evidence="1">
    <location>
        <begin position="166"/>
        <end position="184"/>
    </location>
</feature>
<dbReference type="Proteomes" id="UP000002881">
    <property type="component" value="Chromosome"/>
</dbReference>
<evidence type="ECO:0000313" key="2">
    <source>
        <dbReference type="EMBL" id="AFK07132.1"/>
    </source>
</evidence>
<accession>I2F5C9</accession>
<organism evidence="2 3">
    <name type="scientific">Mesotoga prima MesG1.Ag.4.2</name>
    <dbReference type="NCBI Taxonomy" id="660470"/>
    <lineage>
        <taxon>Bacteria</taxon>
        <taxon>Thermotogati</taxon>
        <taxon>Thermotogota</taxon>
        <taxon>Thermotogae</taxon>
        <taxon>Kosmotogales</taxon>
        <taxon>Kosmotogaceae</taxon>
        <taxon>Mesotoga</taxon>
    </lineage>
</organism>
<feature type="transmembrane region" description="Helical" evidence="1">
    <location>
        <begin position="28"/>
        <end position="49"/>
    </location>
</feature>
<keyword evidence="1" id="KW-1133">Transmembrane helix</keyword>
<evidence type="ECO:0000256" key="1">
    <source>
        <dbReference type="SAM" id="Phobius"/>
    </source>
</evidence>